<sequence length="103" mass="11455">MSATAALEYRIEQMQRRSSIRENQCMNTTETASWPSSTMGLSSLQVALQESTGAMDFPSIEWSFDDNQNVNNQVPNASTLQGRSSGMIPRCKSYENLFTCCVS</sequence>
<evidence type="ECO:0000313" key="2">
    <source>
        <dbReference type="Proteomes" id="UP001295423"/>
    </source>
</evidence>
<dbReference type="AlphaFoldDB" id="A0AAD2G8G7"/>
<name>A0AAD2G8G7_9STRA</name>
<proteinExistence type="predicted"/>
<gene>
    <name evidence="1" type="ORF">CYCCA115_LOCUS21868</name>
</gene>
<evidence type="ECO:0000313" key="1">
    <source>
        <dbReference type="EMBL" id="CAJ1966285.1"/>
    </source>
</evidence>
<dbReference type="EMBL" id="CAKOGP040002269">
    <property type="protein sequence ID" value="CAJ1966285.1"/>
    <property type="molecule type" value="Genomic_DNA"/>
</dbReference>
<comment type="caution">
    <text evidence="1">The sequence shown here is derived from an EMBL/GenBank/DDBJ whole genome shotgun (WGS) entry which is preliminary data.</text>
</comment>
<keyword evidence="2" id="KW-1185">Reference proteome</keyword>
<protein>
    <submittedName>
        <fullName evidence="1">Uncharacterized protein</fullName>
    </submittedName>
</protein>
<dbReference type="Proteomes" id="UP001295423">
    <property type="component" value="Unassembled WGS sequence"/>
</dbReference>
<organism evidence="1 2">
    <name type="scientific">Cylindrotheca closterium</name>
    <dbReference type="NCBI Taxonomy" id="2856"/>
    <lineage>
        <taxon>Eukaryota</taxon>
        <taxon>Sar</taxon>
        <taxon>Stramenopiles</taxon>
        <taxon>Ochrophyta</taxon>
        <taxon>Bacillariophyta</taxon>
        <taxon>Bacillariophyceae</taxon>
        <taxon>Bacillariophycidae</taxon>
        <taxon>Bacillariales</taxon>
        <taxon>Bacillariaceae</taxon>
        <taxon>Cylindrotheca</taxon>
    </lineage>
</organism>
<reference evidence="1" key="1">
    <citation type="submission" date="2023-08" db="EMBL/GenBank/DDBJ databases">
        <authorList>
            <person name="Audoor S."/>
            <person name="Bilcke G."/>
        </authorList>
    </citation>
    <scope>NUCLEOTIDE SEQUENCE</scope>
</reference>
<accession>A0AAD2G8G7</accession>